<dbReference type="AlphaFoldDB" id="A0A9X6Z4R8"/>
<reference evidence="1 2" key="1">
    <citation type="submission" date="2017-09" db="EMBL/GenBank/DDBJ databases">
        <title>Large-scale bioinformatics analysis of Bacillus genomes uncovers conserved roles of natural products in bacterial physiology.</title>
        <authorList>
            <consortium name="Agbiome Team Llc"/>
            <person name="Bleich R.M."/>
            <person name="Kirk G.J."/>
            <person name="Santa Maria K.C."/>
            <person name="Allen S.E."/>
            <person name="Farag S."/>
            <person name="Shank E.A."/>
            <person name="Bowers A."/>
        </authorList>
    </citation>
    <scope>NUCLEOTIDE SEQUENCE [LARGE SCALE GENOMIC DNA]</scope>
    <source>
        <strain evidence="1 2">AFS015413</strain>
    </source>
</reference>
<sequence>MKTINEKKIMLKRKMQEYFRTKDKESLQEFLQEHDYSKVDRMAIFEEVSREYRKVTTYRIIPLPMKDVTDKKTREQLNEYMNDWLKSEGLTKEEMDEMLKQYPNVLEEE</sequence>
<evidence type="ECO:0000313" key="2">
    <source>
        <dbReference type="Proteomes" id="UP000220397"/>
    </source>
</evidence>
<dbReference type="Proteomes" id="UP000220397">
    <property type="component" value="Unassembled WGS sequence"/>
</dbReference>
<organism evidence="1 2">
    <name type="scientific">Bacillus thuringiensis</name>
    <dbReference type="NCBI Taxonomy" id="1428"/>
    <lineage>
        <taxon>Bacteria</taxon>
        <taxon>Bacillati</taxon>
        <taxon>Bacillota</taxon>
        <taxon>Bacilli</taxon>
        <taxon>Bacillales</taxon>
        <taxon>Bacillaceae</taxon>
        <taxon>Bacillus</taxon>
        <taxon>Bacillus cereus group</taxon>
    </lineage>
</organism>
<gene>
    <name evidence="1" type="ORF">CN398_08925</name>
</gene>
<evidence type="ECO:0000313" key="1">
    <source>
        <dbReference type="EMBL" id="PFB07852.1"/>
    </source>
</evidence>
<comment type="caution">
    <text evidence="1">The sequence shown here is derived from an EMBL/GenBank/DDBJ whole genome shotgun (WGS) entry which is preliminary data.</text>
</comment>
<dbReference type="EMBL" id="NTUS01000026">
    <property type="protein sequence ID" value="PFB07852.1"/>
    <property type="molecule type" value="Genomic_DNA"/>
</dbReference>
<proteinExistence type="predicted"/>
<accession>A0A9X6Z4R8</accession>
<name>A0A9X6Z4R8_BACTU</name>
<protein>
    <submittedName>
        <fullName evidence="1">Uncharacterized protein</fullName>
    </submittedName>
</protein>